<evidence type="ECO:0000256" key="9">
    <source>
        <dbReference type="PROSITE-ProRule" id="PRU00508"/>
    </source>
</evidence>
<dbReference type="Pfam" id="PF02207">
    <property type="entry name" value="zf-UBR"/>
    <property type="match status" value="1"/>
</dbReference>
<dbReference type="InterPro" id="IPR003769">
    <property type="entry name" value="ClpS_core"/>
</dbReference>
<evidence type="ECO:0000256" key="5">
    <source>
        <dbReference type="ARBA" id="ARBA00022771"/>
    </source>
</evidence>
<dbReference type="SUPFAM" id="SSF54736">
    <property type="entry name" value="ClpS-like"/>
    <property type="match status" value="1"/>
</dbReference>
<evidence type="ECO:0000256" key="7">
    <source>
        <dbReference type="ARBA" id="ARBA00022833"/>
    </source>
</evidence>
<evidence type="ECO:0000313" key="14">
    <source>
        <dbReference type="Proteomes" id="UP000030653"/>
    </source>
</evidence>
<dbReference type="Pfam" id="PF18995">
    <property type="entry name" value="PRT6_C"/>
    <property type="match status" value="1"/>
</dbReference>
<dbReference type="InterPro" id="IPR042065">
    <property type="entry name" value="E3_ELL-like"/>
</dbReference>
<dbReference type="Proteomes" id="UP000030653">
    <property type="component" value="Unassembled WGS sequence"/>
</dbReference>
<evidence type="ECO:0000256" key="3">
    <source>
        <dbReference type="ARBA" id="ARBA00022679"/>
    </source>
</evidence>
<dbReference type="STRING" id="1858805.M5FZ70"/>
<feature type="domain" description="UBR-type" evidence="12">
    <location>
        <begin position="1"/>
        <end position="53"/>
    </location>
</feature>
<dbReference type="InterPro" id="IPR014719">
    <property type="entry name" value="Ribosomal_bL12_C/ClpS-like"/>
</dbReference>
<gene>
    <name evidence="13" type="ORF">DACRYDRAFT_69944</name>
</gene>
<evidence type="ECO:0000256" key="10">
    <source>
        <dbReference type="RuleBase" id="RU366018"/>
    </source>
</evidence>
<evidence type="ECO:0000259" key="12">
    <source>
        <dbReference type="PROSITE" id="PS51157"/>
    </source>
</evidence>
<keyword evidence="3 10" id="KW-0808">Transferase</keyword>
<dbReference type="Gene3D" id="2.10.110.30">
    <property type="match status" value="1"/>
</dbReference>
<dbReference type="GO" id="GO:0005737">
    <property type="term" value="C:cytoplasm"/>
    <property type="evidence" value="ECO:0007669"/>
    <property type="project" value="TreeGrafter"/>
</dbReference>
<evidence type="ECO:0000256" key="8">
    <source>
        <dbReference type="ARBA" id="ARBA00046341"/>
    </source>
</evidence>
<dbReference type="OrthoDB" id="26387at2759"/>
<proteinExistence type="inferred from homology"/>
<dbReference type="GO" id="GO:0071596">
    <property type="term" value="P:ubiquitin-dependent protein catabolic process via the N-end rule pathway"/>
    <property type="evidence" value="ECO:0007669"/>
    <property type="project" value="UniProtKB-UniRule"/>
</dbReference>
<comment type="pathway">
    <text evidence="2 10">Protein modification; protein ubiquitination.</text>
</comment>
<feature type="zinc finger region" description="UBR-type" evidence="9">
    <location>
        <begin position="1"/>
        <end position="53"/>
    </location>
</feature>
<organism evidence="13 14">
    <name type="scientific">Dacryopinax primogenitus (strain DJM 731)</name>
    <name type="common">Brown rot fungus</name>
    <dbReference type="NCBI Taxonomy" id="1858805"/>
    <lineage>
        <taxon>Eukaryota</taxon>
        <taxon>Fungi</taxon>
        <taxon>Dikarya</taxon>
        <taxon>Basidiomycota</taxon>
        <taxon>Agaricomycotina</taxon>
        <taxon>Dacrymycetes</taxon>
        <taxon>Dacrymycetales</taxon>
        <taxon>Dacrymycetaceae</taxon>
        <taxon>Dacryopinax</taxon>
    </lineage>
</organism>
<sequence>MDDTCVMCSRCFEASDHIGHIVTFHVAHHAGGYCDCGENECWRIPSTCRLHCASSEPSTGPSLPGAYIPTDAFNSALPSSGSQIPEGLRQCMVHTVAFAIDYMLDVLDLAPDDTASPNTEADITKSSTSDALAASVFGSPASNGIQSPFAPFSTSPTRTNPAAGLFGTSPPTSQPPGTRPDVQYAVVVWNDEKHSFQEVIDVLQDATGCDLDTAKQWTSRIHTMGRAIIDRSNDPARALYIARQIALVDLGVTVRRASDTFREEVAATIIEWLVDLTTARLGGHSHATREILLQALFAPRPMSSSALSAHGQAAALGNHFVDYDGLLSKRMPLTRIEYGFCYHTKLWRGPRLMLKQVYVSLFRVSPTVRVHMATLYAQVYHNIVNDYLLVDREAETSMRTFSDQLFSVPTVAYRLVGTTPLPQRILGLLMSFFTNQLSDGGKCVLLPPRLNVEPDVNSFPFRSKRFMPLFNDMRALCAASPIAASGDSAARVLITDFKLLGAMCDLCDMFSGINPNTRQAQAHVEYETDAWVSVFNVMLCLARLIRAFGEMYAQTQAKDLSMYYQAIAYTLQRALVVSKKHLEISGRAKTGLGNFHQVAFGGPTKELVRFDVMEGYVSFHHPLHWFLAELLKHVKLLGDESMAQAEYGSLRTLVLSKVEGHNFLVIIEFPLRVLAMVAQVRSGLWVRNGFAIRGQLIHYRDFMLRELCYDQDLFLVQCGLALLEPQLVLTSIIDRFHLLAWFCGRTAHDKYDSGQLGTMLEEFFYVLLFCLGEMCFVNGLTEPEQTRREVIHALALGPCSYTELTKRVTDRIMEAKSFERSLMAVAHYKPPVTLSDVGTYELHDEFFDTVDHFYFHYTRNRREEIEGILKARLKKETNVDNPVLVPKPLNIKRNGPYAGISAVFASEILVQVLFYGLSNFMPTLTVPASSMPTYADVVIDQTLHLIMLALVEAPEYFPEIAARKTFTNRQTLVTVLCALETMDRFNTFHPRITWCLDVFQRHTPNELKHRRHDDDGTSRAEELEAAKKRAAKARQEAIMKQFQVAQQTFKLNNLDNEEDGDDALDDFDMDYMDDEEPQKSIGTCIVCQEDLTPEAAFGLLCSVMPSRAIRTTPPHSVEWLEDALSAPLSLDRNVQTSPVSPMPSARKGKGPQIADSSNDEKCAFFPLGNTRYGLYASVCGHMMHVKCFNAYTDSVEHRQAHHSTRNHPENISRREFVCPLCKSLGNALLPVQDFDWSETYHQGTNMNLSDWIRLQQTNLLRQYQDRSFDSILCSNSTGEFSCWNTDDSALTPGYGLIDGDWQLSETIQTITQFYGNLTKHLRRRLLSPHPGDDIGAYLPDELVVYTLSMMEIAVRGEGEANKTIADCLTERQSRVIRGLVYMLRTLSNRPNPAALDGARQLFTRAICMRILPDWARERSLNSPMLLRDPLTILVETAAIAPEMLHYIVVLVYHAALMRASIATVLMLNRLPGRPQIPVDGPYQEIFGTYTQYIPSLVRHSPQLQQLAEYTLVSFGTDRFRQLLYSYTLPFLRRAAILLRVVRPSRFGPKTITNPQQSEYERLLDLMNIPAPSRLHESEALTTLMDGWTGHYCSYYSFRPDHFEIRQEHPAVYRLTRLPARLDTLYHKPQRFLCMRCRTVPNDPAICMFCGTVCCVQSFCCSDSIAEAGECNMHMRDCGGIVGMFFLVKKCAILYLHAGNGSFVHAPYADEHGEVDFNLRRARLQHLHTMRYEDLRKQWLTHGIPAIVARKLEGAIDHGGWGTL</sequence>
<dbReference type="UniPathway" id="UPA00143"/>
<evidence type="ECO:0000256" key="2">
    <source>
        <dbReference type="ARBA" id="ARBA00004906"/>
    </source>
</evidence>
<dbReference type="InterPro" id="IPR044046">
    <property type="entry name" value="E3_ligase_UBR-like_C"/>
</dbReference>
<dbReference type="GeneID" id="63690973"/>
<evidence type="ECO:0000256" key="6">
    <source>
        <dbReference type="ARBA" id="ARBA00022786"/>
    </source>
</evidence>
<comment type="similarity">
    <text evidence="8 10">Belongs to the E3 ubiquitin-protein ligase UBR1-like family.</text>
</comment>
<dbReference type="GO" id="GO:0061630">
    <property type="term" value="F:ubiquitin protein ligase activity"/>
    <property type="evidence" value="ECO:0007669"/>
    <property type="project" value="UniProtKB-UniRule"/>
</dbReference>
<keyword evidence="7 10" id="KW-0862">Zinc</keyword>
<dbReference type="Pfam" id="PF02617">
    <property type="entry name" value="ClpS"/>
    <property type="match status" value="1"/>
</dbReference>
<protein>
    <recommendedName>
        <fullName evidence="10">E3 ubiquitin-protein ligase</fullName>
        <ecNumber evidence="10">2.3.2.27</ecNumber>
    </recommendedName>
</protein>
<dbReference type="Gene3D" id="1.10.10.2670">
    <property type="entry name" value="E3 ubiquitin-protein ligase"/>
    <property type="match status" value="1"/>
</dbReference>
<dbReference type="PROSITE" id="PS51157">
    <property type="entry name" value="ZF_UBR"/>
    <property type="match status" value="1"/>
</dbReference>
<accession>M5FZ70</accession>
<dbReference type="PANTHER" id="PTHR21497:SF24">
    <property type="entry name" value="E3 UBIQUITIN-PROTEIN LIGASE UBR1"/>
    <property type="match status" value="1"/>
</dbReference>
<keyword evidence="4 10" id="KW-0479">Metal-binding</keyword>
<dbReference type="CDD" id="cd16482">
    <property type="entry name" value="RING-H2_UBR1-like"/>
    <property type="match status" value="1"/>
</dbReference>
<dbReference type="InterPro" id="IPR036390">
    <property type="entry name" value="WH_DNA-bd_sf"/>
</dbReference>
<feature type="region of interest" description="Disordered" evidence="11">
    <location>
        <begin position="1131"/>
        <end position="1155"/>
    </location>
</feature>
<dbReference type="GO" id="GO:0000151">
    <property type="term" value="C:ubiquitin ligase complex"/>
    <property type="evidence" value="ECO:0007669"/>
    <property type="project" value="TreeGrafter"/>
</dbReference>
<keyword evidence="5 10" id="KW-0863">Zinc-finger</keyword>
<dbReference type="GO" id="GO:0016567">
    <property type="term" value="P:protein ubiquitination"/>
    <property type="evidence" value="ECO:0007669"/>
    <property type="project" value="UniProtKB-UniRule"/>
</dbReference>
<evidence type="ECO:0000256" key="11">
    <source>
        <dbReference type="SAM" id="MobiDB-lite"/>
    </source>
</evidence>
<dbReference type="RefSeq" id="XP_040625769.1">
    <property type="nucleotide sequence ID" value="XM_040775911.1"/>
</dbReference>
<name>M5FZ70_DACPD</name>
<dbReference type="HOGENOM" id="CLU_000684_0_0_1"/>
<evidence type="ECO:0000313" key="13">
    <source>
        <dbReference type="EMBL" id="EJT98871.1"/>
    </source>
</evidence>
<keyword evidence="14" id="KW-1185">Reference proteome</keyword>
<reference evidence="13 14" key="1">
    <citation type="journal article" date="2012" name="Science">
        <title>The Paleozoic origin of enzymatic lignin decomposition reconstructed from 31 fungal genomes.</title>
        <authorList>
            <person name="Floudas D."/>
            <person name="Binder M."/>
            <person name="Riley R."/>
            <person name="Barry K."/>
            <person name="Blanchette R.A."/>
            <person name="Henrissat B."/>
            <person name="Martinez A.T."/>
            <person name="Otillar R."/>
            <person name="Spatafora J.W."/>
            <person name="Yadav J.S."/>
            <person name="Aerts A."/>
            <person name="Benoit I."/>
            <person name="Boyd A."/>
            <person name="Carlson A."/>
            <person name="Copeland A."/>
            <person name="Coutinho P.M."/>
            <person name="de Vries R.P."/>
            <person name="Ferreira P."/>
            <person name="Findley K."/>
            <person name="Foster B."/>
            <person name="Gaskell J."/>
            <person name="Glotzer D."/>
            <person name="Gorecki P."/>
            <person name="Heitman J."/>
            <person name="Hesse C."/>
            <person name="Hori C."/>
            <person name="Igarashi K."/>
            <person name="Jurgens J.A."/>
            <person name="Kallen N."/>
            <person name="Kersten P."/>
            <person name="Kohler A."/>
            <person name="Kuees U."/>
            <person name="Kumar T.K.A."/>
            <person name="Kuo A."/>
            <person name="LaButti K."/>
            <person name="Larrondo L.F."/>
            <person name="Lindquist E."/>
            <person name="Ling A."/>
            <person name="Lombard V."/>
            <person name="Lucas S."/>
            <person name="Lundell T."/>
            <person name="Martin R."/>
            <person name="McLaughlin D.J."/>
            <person name="Morgenstern I."/>
            <person name="Morin E."/>
            <person name="Murat C."/>
            <person name="Nagy L.G."/>
            <person name="Nolan M."/>
            <person name="Ohm R.A."/>
            <person name="Patyshakuliyeva A."/>
            <person name="Rokas A."/>
            <person name="Ruiz-Duenas F.J."/>
            <person name="Sabat G."/>
            <person name="Salamov A."/>
            <person name="Samejima M."/>
            <person name="Schmutz J."/>
            <person name="Slot J.C."/>
            <person name="St John F."/>
            <person name="Stenlid J."/>
            <person name="Sun H."/>
            <person name="Sun S."/>
            <person name="Syed K."/>
            <person name="Tsang A."/>
            <person name="Wiebenga A."/>
            <person name="Young D."/>
            <person name="Pisabarro A."/>
            <person name="Eastwood D.C."/>
            <person name="Martin F."/>
            <person name="Cullen D."/>
            <person name="Grigoriev I.V."/>
            <person name="Hibbett D.S."/>
        </authorList>
    </citation>
    <scope>NUCLEOTIDE SEQUENCE [LARGE SCALE GENOMIC DNA]</scope>
    <source>
        <strain evidence="13 14">DJM-731 SS1</strain>
    </source>
</reference>
<dbReference type="InterPro" id="IPR039164">
    <property type="entry name" value="UBR1-like"/>
</dbReference>
<dbReference type="Pfam" id="PF22960">
    <property type="entry name" value="WHD_UBR1"/>
    <property type="match status" value="1"/>
</dbReference>
<dbReference type="EMBL" id="JH795871">
    <property type="protein sequence ID" value="EJT98871.1"/>
    <property type="molecule type" value="Genomic_DNA"/>
</dbReference>
<dbReference type="PANTHER" id="PTHR21497">
    <property type="entry name" value="UBIQUITIN LIGASE E3 ALPHA-RELATED"/>
    <property type="match status" value="1"/>
</dbReference>
<keyword evidence="6 10" id="KW-0833">Ubl conjugation pathway</keyword>
<dbReference type="EC" id="2.3.2.27" evidence="10"/>
<comment type="function">
    <text evidence="10">Ubiquitin ligase protein which is a component of the N-end rule pathway. Recognizes and binds to proteins bearing specific N-terminal residues that are destabilizing according to the N-end rule, leading to their ubiquitination and subsequent degradation.</text>
</comment>
<dbReference type="Gene3D" id="3.30.1390.10">
    <property type="match status" value="1"/>
</dbReference>
<dbReference type="OMA" id="EQLPKRM"/>
<dbReference type="InterPro" id="IPR055194">
    <property type="entry name" value="UBR1-like_WH"/>
</dbReference>
<dbReference type="SMART" id="SM00396">
    <property type="entry name" value="ZnF_UBR1"/>
    <property type="match status" value="1"/>
</dbReference>
<dbReference type="InterPro" id="IPR003126">
    <property type="entry name" value="Znf_UBR"/>
</dbReference>
<dbReference type="GO" id="GO:0008270">
    <property type="term" value="F:zinc ion binding"/>
    <property type="evidence" value="ECO:0007669"/>
    <property type="project" value="UniProtKB-UniRule"/>
</dbReference>
<comment type="catalytic activity">
    <reaction evidence="1 10">
        <text>S-ubiquitinyl-[E2 ubiquitin-conjugating enzyme]-L-cysteine + [acceptor protein]-L-lysine = [E2 ubiquitin-conjugating enzyme]-L-cysteine + N(6)-ubiquitinyl-[acceptor protein]-L-lysine.</text>
        <dbReference type="EC" id="2.3.2.27"/>
    </reaction>
</comment>
<dbReference type="SUPFAM" id="SSF46785">
    <property type="entry name" value="Winged helix' DNA-binding domain"/>
    <property type="match status" value="1"/>
</dbReference>
<evidence type="ECO:0000256" key="4">
    <source>
        <dbReference type="ARBA" id="ARBA00022723"/>
    </source>
</evidence>
<evidence type="ECO:0000256" key="1">
    <source>
        <dbReference type="ARBA" id="ARBA00000900"/>
    </source>
</evidence>